<feature type="binding site" evidence="9">
    <location>
        <position position="92"/>
    </location>
    <ligand>
        <name>Mg(2+)</name>
        <dbReference type="ChEBI" id="CHEBI:18420"/>
        <label>1</label>
    </ligand>
</feature>
<feature type="binding site" evidence="9">
    <location>
        <position position="92"/>
    </location>
    <ligand>
        <name>Mg(2+)</name>
        <dbReference type="ChEBI" id="CHEBI:18420"/>
        <label>2</label>
    </ligand>
</feature>
<keyword evidence="8 9" id="KW-0472">Membrane</keyword>
<feature type="binding site" evidence="9">
    <location>
        <position position="221"/>
    </location>
    <ligand>
        <name>Mg(2+)</name>
        <dbReference type="ChEBI" id="CHEBI:18420"/>
        <label>2</label>
    </ligand>
</feature>
<keyword evidence="7 9" id="KW-0460">Magnesium</keyword>
<dbReference type="FunFam" id="3.30.540.10:FF:000007">
    <property type="entry name" value="3'(2'),5'-bisphosphate nucleotidase CysQ"/>
    <property type="match status" value="1"/>
</dbReference>
<dbReference type="InterPro" id="IPR020583">
    <property type="entry name" value="Inositol_monoP_metal-BS"/>
</dbReference>
<comment type="similarity">
    <text evidence="2 9">Belongs to the inositol monophosphatase superfamily. CysQ family.</text>
</comment>
<dbReference type="KEGG" id="glj:GKIL_4080"/>
<feature type="binding site" evidence="10">
    <location>
        <position position="95"/>
    </location>
    <ligand>
        <name>Mg(2+)</name>
        <dbReference type="ChEBI" id="CHEBI:18420"/>
        <label>1</label>
        <note>catalytic</note>
    </ligand>
</feature>
<dbReference type="GO" id="GO:0050427">
    <property type="term" value="P:3'-phosphoadenosine 5'-phosphosulfate metabolic process"/>
    <property type="evidence" value="ECO:0007669"/>
    <property type="project" value="TreeGrafter"/>
</dbReference>
<keyword evidence="3 9" id="KW-1003">Cell membrane</keyword>
<feature type="binding site" evidence="10">
    <location>
        <position position="72"/>
    </location>
    <ligand>
        <name>Mg(2+)</name>
        <dbReference type="ChEBI" id="CHEBI:18420"/>
        <label>1</label>
        <note>catalytic</note>
    </ligand>
</feature>
<keyword evidence="12" id="KW-1185">Reference proteome</keyword>
<evidence type="ECO:0000256" key="5">
    <source>
        <dbReference type="ARBA" id="ARBA00022723"/>
    </source>
</evidence>
<evidence type="ECO:0000256" key="9">
    <source>
        <dbReference type="HAMAP-Rule" id="MF_02095"/>
    </source>
</evidence>
<dbReference type="PATRIC" id="fig|1183438.3.peg.4017"/>
<evidence type="ECO:0000313" key="12">
    <source>
        <dbReference type="Proteomes" id="UP000017396"/>
    </source>
</evidence>
<evidence type="ECO:0000256" key="7">
    <source>
        <dbReference type="ARBA" id="ARBA00022842"/>
    </source>
</evidence>
<dbReference type="HOGENOM" id="CLU_044118_3_0_3"/>
<dbReference type="HAMAP" id="MF_02095">
    <property type="entry name" value="CysQ"/>
    <property type="match status" value="1"/>
</dbReference>
<feature type="binding site" evidence="9">
    <location>
        <begin position="94"/>
        <end position="97"/>
    </location>
    <ligand>
        <name>substrate</name>
    </ligand>
</feature>
<sequence>MSDLTVTQSLVEQVVDLAHRAGRAILEVYESPDLGVEYKADESPLTRADLASNRVITAGLAQLTPPVPILSEEAKQLPYEKRRSWNQFWLVDPLDGTKEFIKRNGEFTVNIALVEAGEPVAGVVHSPVLGTTYWAARGIGAFKIKADGEEVPIRAGTANANTFKAVASRSHAGPETEGFLERLGQIKPVETTSSGSSLKLCLVAEGSADLYPRYGPTMEWDTGAAHAVVTQAGGSVTDLKGVPLQYNKENLLNPYFVVLGDFAPELRSQVLQIL</sequence>
<dbReference type="AlphaFoldDB" id="U5QN42"/>
<dbReference type="Proteomes" id="UP000017396">
    <property type="component" value="Chromosome"/>
</dbReference>
<evidence type="ECO:0000313" key="11">
    <source>
        <dbReference type="EMBL" id="AGY60326.1"/>
    </source>
</evidence>
<dbReference type="GO" id="GO:0000103">
    <property type="term" value="P:sulfate assimilation"/>
    <property type="evidence" value="ECO:0007669"/>
    <property type="project" value="TreeGrafter"/>
</dbReference>
<dbReference type="SUPFAM" id="SSF56655">
    <property type="entry name" value="Carbohydrate phosphatase"/>
    <property type="match status" value="1"/>
</dbReference>
<dbReference type="PROSITE" id="PS00629">
    <property type="entry name" value="IMP_1"/>
    <property type="match status" value="1"/>
</dbReference>
<dbReference type="OrthoDB" id="9772456at2"/>
<keyword evidence="6 9" id="KW-0378">Hydrolase</keyword>
<feature type="binding site" evidence="10">
    <location>
        <position position="92"/>
    </location>
    <ligand>
        <name>Mg(2+)</name>
        <dbReference type="ChEBI" id="CHEBI:18420"/>
        <label>1</label>
        <note>catalytic</note>
    </ligand>
</feature>
<feature type="binding site" evidence="9">
    <location>
        <position position="95"/>
    </location>
    <ligand>
        <name>Mg(2+)</name>
        <dbReference type="ChEBI" id="CHEBI:18420"/>
        <label>2</label>
    </ligand>
</feature>
<dbReference type="GO" id="GO:0000287">
    <property type="term" value="F:magnesium ion binding"/>
    <property type="evidence" value="ECO:0007669"/>
    <property type="project" value="UniProtKB-UniRule"/>
</dbReference>
<dbReference type="InterPro" id="IPR000760">
    <property type="entry name" value="Inositol_monophosphatase-like"/>
</dbReference>
<evidence type="ECO:0000256" key="10">
    <source>
        <dbReference type="PIRSR" id="PIRSR600760-2"/>
    </source>
</evidence>
<comment type="catalytic activity">
    <reaction evidence="1 9">
        <text>adenosine 3',5'-bisphosphate + H2O = AMP + phosphate</text>
        <dbReference type="Rhea" id="RHEA:10040"/>
        <dbReference type="ChEBI" id="CHEBI:15377"/>
        <dbReference type="ChEBI" id="CHEBI:43474"/>
        <dbReference type="ChEBI" id="CHEBI:58343"/>
        <dbReference type="ChEBI" id="CHEBI:456215"/>
        <dbReference type="EC" id="3.1.3.7"/>
    </reaction>
</comment>
<feature type="binding site" evidence="10">
    <location>
        <position position="94"/>
    </location>
    <ligand>
        <name>Mg(2+)</name>
        <dbReference type="ChEBI" id="CHEBI:18420"/>
        <label>1</label>
        <note>catalytic</note>
    </ligand>
</feature>
<dbReference type="CDD" id="cd01638">
    <property type="entry name" value="CysQ"/>
    <property type="match status" value="1"/>
</dbReference>
<accession>U5QN42</accession>
<dbReference type="InterPro" id="IPR050725">
    <property type="entry name" value="CysQ/Inositol_MonoPase"/>
</dbReference>
<evidence type="ECO:0000256" key="3">
    <source>
        <dbReference type="ARBA" id="ARBA00022475"/>
    </source>
</evidence>
<dbReference type="Pfam" id="PF00459">
    <property type="entry name" value="Inositol_P"/>
    <property type="match status" value="1"/>
</dbReference>
<organism evidence="11 12">
    <name type="scientific">Gloeobacter kilaueensis (strain ATCC BAA-2537 / CCAP 1431/1 / ULC 316 / JS1)</name>
    <dbReference type="NCBI Taxonomy" id="1183438"/>
    <lineage>
        <taxon>Bacteria</taxon>
        <taxon>Bacillati</taxon>
        <taxon>Cyanobacteriota</taxon>
        <taxon>Cyanophyceae</taxon>
        <taxon>Gloeobacterales</taxon>
        <taxon>Gloeobacteraceae</taxon>
        <taxon>Gloeobacter</taxon>
    </lineage>
</organism>
<name>U5QN42_GLOK1</name>
<evidence type="ECO:0000256" key="8">
    <source>
        <dbReference type="ARBA" id="ARBA00023136"/>
    </source>
</evidence>
<dbReference type="EC" id="3.1.3.7" evidence="9"/>
<dbReference type="STRING" id="1183438.GKIL_4080"/>
<feature type="binding site" evidence="10">
    <location>
        <position position="221"/>
    </location>
    <ligand>
        <name>Mg(2+)</name>
        <dbReference type="ChEBI" id="CHEBI:18420"/>
        <label>1</label>
        <note>catalytic</note>
    </ligand>
</feature>
<evidence type="ECO:0000256" key="2">
    <source>
        <dbReference type="ARBA" id="ARBA00005289"/>
    </source>
</evidence>
<comment type="cofactor">
    <cofactor evidence="9 10">
        <name>Mg(2+)</name>
        <dbReference type="ChEBI" id="CHEBI:18420"/>
    </cofactor>
</comment>
<dbReference type="FunFam" id="3.40.190.80:FF:000005">
    <property type="entry name" value="3'(2'),5'-bisphosphate nucleotidase CysQ"/>
    <property type="match status" value="1"/>
</dbReference>
<comment type="function">
    <text evidence="9">Converts adenosine-3',5'-bisphosphate (PAP) to AMP.</text>
</comment>
<reference evidence="11 12" key="1">
    <citation type="journal article" date="2013" name="PLoS ONE">
        <title>Cultivation and Complete Genome Sequencing of Gloeobacter kilaueensis sp. nov., from a Lava Cave in Kilauea Caldera, Hawai'i.</title>
        <authorList>
            <person name="Saw J.H."/>
            <person name="Schatz M."/>
            <person name="Brown M.V."/>
            <person name="Kunkel D.D."/>
            <person name="Foster J.S."/>
            <person name="Shick H."/>
            <person name="Christensen S."/>
            <person name="Hou S."/>
            <person name="Wan X."/>
            <person name="Donachie S.P."/>
        </authorList>
    </citation>
    <scope>NUCLEOTIDE SEQUENCE [LARGE SCALE GENOMIC DNA]</scope>
    <source>
        <strain evidence="12">JS</strain>
    </source>
</reference>
<comment type="subcellular location">
    <subcellularLocation>
        <location evidence="9">Cell inner membrane</location>
        <topology evidence="9">Peripheral membrane protein</topology>
        <orientation evidence="9">Cytoplasmic side</orientation>
    </subcellularLocation>
</comment>
<feature type="binding site" evidence="9">
    <location>
        <position position="72"/>
    </location>
    <ligand>
        <name>Mg(2+)</name>
        <dbReference type="ChEBI" id="CHEBI:18420"/>
        <label>1</label>
    </ligand>
</feature>
<gene>
    <name evidence="9 11" type="primary">cysQ</name>
    <name evidence="11" type="ORF">GKIL_4080</name>
</gene>
<dbReference type="PRINTS" id="PR00377">
    <property type="entry name" value="IMPHPHTASES"/>
</dbReference>
<dbReference type="Gene3D" id="3.40.190.80">
    <property type="match status" value="1"/>
</dbReference>
<dbReference type="InterPro" id="IPR006240">
    <property type="entry name" value="CysQ"/>
</dbReference>
<keyword evidence="5 9" id="KW-0479">Metal-binding</keyword>
<dbReference type="PANTHER" id="PTHR43028">
    <property type="entry name" value="3'(2'),5'-BISPHOSPHATE NUCLEOTIDASE 1"/>
    <property type="match status" value="1"/>
</dbReference>
<evidence type="ECO:0000256" key="6">
    <source>
        <dbReference type="ARBA" id="ARBA00022801"/>
    </source>
</evidence>
<keyword evidence="4 9" id="KW-0997">Cell inner membrane</keyword>
<proteinExistence type="inferred from homology"/>
<dbReference type="RefSeq" id="WP_023175666.1">
    <property type="nucleotide sequence ID" value="NC_022600.1"/>
</dbReference>
<evidence type="ECO:0000256" key="1">
    <source>
        <dbReference type="ARBA" id="ARBA00001625"/>
    </source>
</evidence>
<dbReference type="NCBIfam" id="TIGR01331">
    <property type="entry name" value="bisphos_cysQ"/>
    <property type="match status" value="1"/>
</dbReference>
<dbReference type="GO" id="GO:0005886">
    <property type="term" value="C:plasma membrane"/>
    <property type="evidence" value="ECO:0007669"/>
    <property type="project" value="UniProtKB-SubCell"/>
</dbReference>
<protein>
    <recommendedName>
        <fullName evidence="9">3'(2'),5'-bisphosphate nucleotidase CysQ</fullName>
        <ecNumber evidence="9">3.1.3.7</ecNumber>
    </recommendedName>
    <alternativeName>
        <fullName evidence="9">3'(2'),5-bisphosphonucleoside 3'(2')-phosphohydrolase</fullName>
    </alternativeName>
    <alternativeName>
        <fullName evidence="9">3'-phosphoadenosine 5'-phosphate phosphatase</fullName>
        <shortName evidence="9">PAP phosphatase</shortName>
    </alternativeName>
</protein>
<dbReference type="Gene3D" id="3.30.540.10">
    <property type="entry name" value="Fructose-1,6-Bisphosphatase, subunit A, domain 1"/>
    <property type="match status" value="1"/>
</dbReference>
<evidence type="ECO:0000256" key="4">
    <source>
        <dbReference type="ARBA" id="ARBA00022519"/>
    </source>
</evidence>
<dbReference type="eggNOG" id="COG1218">
    <property type="taxonomic scope" value="Bacteria"/>
</dbReference>
<dbReference type="GO" id="GO:0008441">
    <property type="term" value="F:3'(2'),5'-bisphosphate nucleotidase activity"/>
    <property type="evidence" value="ECO:0007669"/>
    <property type="project" value="UniProtKB-UniRule"/>
</dbReference>
<feature type="binding site" evidence="9">
    <location>
        <position position="94"/>
    </location>
    <ligand>
        <name>Mg(2+)</name>
        <dbReference type="ChEBI" id="CHEBI:18420"/>
        <label>1</label>
    </ligand>
</feature>
<dbReference type="PANTHER" id="PTHR43028:SF5">
    <property type="entry name" value="3'(2'),5'-BISPHOSPHATE NUCLEOTIDASE 1"/>
    <property type="match status" value="1"/>
</dbReference>
<feature type="binding site" evidence="9">
    <location>
        <position position="72"/>
    </location>
    <ligand>
        <name>substrate</name>
    </ligand>
</feature>
<dbReference type="EMBL" id="CP003587">
    <property type="protein sequence ID" value="AGY60326.1"/>
    <property type="molecule type" value="Genomic_DNA"/>
</dbReference>
<feature type="binding site" evidence="9">
    <location>
        <position position="221"/>
    </location>
    <ligand>
        <name>substrate</name>
    </ligand>
</feature>